<keyword evidence="6" id="KW-1185">Reference proteome</keyword>
<dbReference type="InterPro" id="IPR045058">
    <property type="entry name" value="GIMA/IAN/Toc"/>
</dbReference>
<comment type="similarity">
    <text evidence="1">Belongs to the TRAFAC class TrmE-Era-EngA-EngB-Septin-like GTPase superfamily. AIG1/Toc34/Toc159-like paraseptin GTPase family. IAN subfamily.</text>
</comment>
<dbReference type="OrthoDB" id="10061751at2759"/>
<evidence type="ECO:0000313" key="5">
    <source>
        <dbReference type="EMBL" id="VDI84258.1"/>
    </source>
</evidence>
<dbReference type="Proteomes" id="UP000596742">
    <property type="component" value="Unassembled WGS sequence"/>
</dbReference>
<evidence type="ECO:0000313" key="6">
    <source>
        <dbReference type="Proteomes" id="UP000596742"/>
    </source>
</evidence>
<proteinExistence type="inferred from homology"/>
<protein>
    <recommendedName>
        <fullName evidence="4">AIG1-type G domain-containing protein</fullName>
    </recommendedName>
</protein>
<dbReference type="Pfam" id="PF04548">
    <property type="entry name" value="AIG1"/>
    <property type="match status" value="1"/>
</dbReference>
<dbReference type="Gene3D" id="3.40.50.300">
    <property type="entry name" value="P-loop containing nucleotide triphosphate hydrolases"/>
    <property type="match status" value="1"/>
</dbReference>
<evidence type="ECO:0000256" key="3">
    <source>
        <dbReference type="ARBA" id="ARBA00023134"/>
    </source>
</evidence>
<name>A0A8B6HUC1_MYTGA</name>
<dbReference type="AlphaFoldDB" id="A0A8B6HUC1"/>
<dbReference type="GO" id="GO:0005525">
    <property type="term" value="F:GTP binding"/>
    <property type="evidence" value="ECO:0007669"/>
    <property type="project" value="UniProtKB-KW"/>
</dbReference>
<gene>
    <name evidence="5" type="ORF">MGAL_10B000500</name>
</gene>
<reference evidence="5" key="1">
    <citation type="submission" date="2018-11" db="EMBL/GenBank/DDBJ databases">
        <authorList>
            <person name="Alioto T."/>
            <person name="Alioto T."/>
        </authorList>
    </citation>
    <scope>NUCLEOTIDE SEQUENCE</scope>
</reference>
<dbReference type="InterPro" id="IPR027417">
    <property type="entry name" value="P-loop_NTPase"/>
</dbReference>
<dbReference type="EMBL" id="UYJE01010552">
    <property type="protein sequence ID" value="VDI84258.1"/>
    <property type="molecule type" value="Genomic_DNA"/>
</dbReference>
<dbReference type="PANTHER" id="PTHR10903">
    <property type="entry name" value="GTPASE, IMAP FAMILY MEMBER-RELATED"/>
    <property type="match status" value="1"/>
</dbReference>
<accession>A0A8B6HUC1</accession>
<evidence type="ECO:0000256" key="2">
    <source>
        <dbReference type="ARBA" id="ARBA00022741"/>
    </source>
</evidence>
<keyword evidence="2" id="KW-0547">Nucleotide-binding</keyword>
<sequence>MSKQLQTSRPSKKPLRLVLIGKTGAGKSKTGNVILNNDTHFQCASQGSSLTQVCKSSDAIVSENWVTIVDTPGLFDTKKNNQEILDEITKCIWMTAPGPHAFLFVVRIGRFTTEDLSTLELFVKHFGENIFKFMVVIFAHYDDWKRDGVNDHSDIKDFVKTLSLKLQNIIKNKCKDRIVAFDNTLKGFESRSQVSELMSIIDVMNKSNMKDENEYYSNGDYKKAHVVIQKEVMMEKYNLERQCFREEAKMQRQIEEATDEKVKKSLAKKQDECRLKWKERLNETNIQRNVQRQPVRIIVLKNVLEIGSAGLGVLGDIIPGPVGIGFKIAATVAGIFSNIFNSIYK</sequence>
<dbReference type="InterPro" id="IPR006703">
    <property type="entry name" value="G_AIG1"/>
</dbReference>
<dbReference type="FunFam" id="3.40.50.300:FF:000366">
    <property type="entry name" value="GTPase, IMAP family member 2"/>
    <property type="match status" value="1"/>
</dbReference>
<comment type="caution">
    <text evidence="5">The sequence shown here is derived from an EMBL/GenBank/DDBJ whole genome shotgun (WGS) entry which is preliminary data.</text>
</comment>
<dbReference type="SUPFAM" id="SSF52540">
    <property type="entry name" value="P-loop containing nucleoside triphosphate hydrolases"/>
    <property type="match status" value="1"/>
</dbReference>
<dbReference type="PROSITE" id="PS51720">
    <property type="entry name" value="G_AIG1"/>
    <property type="match status" value="1"/>
</dbReference>
<evidence type="ECO:0000256" key="1">
    <source>
        <dbReference type="ARBA" id="ARBA00008535"/>
    </source>
</evidence>
<keyword evidence="3" id="KW-0342">GTP-binding</keyword>
<feature type="domain" description="AIG1-type G" evidence="4">
    <location>
        <begin position="12"/>
        <end position="225"/>
    </location>
</feature>
<evidence type="ECO:0000259" key="4">
    <source>
        <dbReference type="PROSITE" id="PS51720"/>
    </source>
</evidence>
<organism evidence="5 6">
    <name type="scientific">Mytilus galloprovincialis</name>
    <name type="common">Mediterranean mussel</name>
    <dbReference type="NCBI Taxonomy" id="29158"/>
    <lineage>
        <taxon>Eukaryota</taxon>
        <taxon>Metazoa</taxon>
        <taxon>Spiralia</taxon>
        <taxon>Lophotrochozoa</taxon>
        <taxon>Mollusca</taxon>
        <taxon>Bivalvia</taxon>
        <taxon>Autobranchia</taxon>
        <taxon>Pteriomorphia</taxon>
        <taxon>Mytilida</taxon>
        <taxon>Mytiloidea</taxon>
        <taxon>Mytilidae</taxon>
        <taxon>Mytilinae</taxon>
        <taxon>Mytilus</taxon>
    </lineage>
</organism>
<dbReference type="PANTHER" id="PTHR10903:SF184">
    <property type="entry name" value="GTP-BINDING PROTEIN A"/>
    <property type="match status" value="1"/>
</dbReference>